<feature type="domain" description="Amidase" evidence="1">
    <location>
        <begin position="50"/>
        <end position="490"/>
    </location>
</feature>
<dbReference type="PANTHER" id="PTHR11895">
    <property type="entry name" value="TRANSAMIDASE"/>
    <property type="match status" value="1"/>
</dbReference>
<sequence>MLSSIPDEAIEGPSDWKKLVSKTLKSTKWSRFFNTLFHSNSPSINYLTYSLKNSIYIKDSQCTGSSSALVNPDHYPPKSSTIHDLLSKTKAIHLITSSLDEFGMGAAGVFGHKGRITQPLSPKRVIGGSSSGSAYLLSKKLIDFSIVTDTGGSARVPASYNSLYGFKPSFGLVSREGILPLCTLLDTPSIMAHSVETIAKVLSVISVPDPADLTTIKTVRKSYYPLNIKNPLEALEKLPKNHKNIKKITFVAIKEASEAGNRPFNKREKKIRKEFQRLLGRLRFAPNTTVSVATIDWPPIYLTELIYKIVAFSELVTHYLSLSGIVNPWIRGDYYEDNISKKKKQEEDSRLKLLKVSTYYSYDSEKIRAKMGSEVKRRHLLGFFFLYGDNRVNIYQKARKIISLYKKRLSELLSRGEIIISPTTEDIAPLSKTYSPIYFKDSFQSLVLLANFCGLPAISIPWLHYKSKLDSSKVFMGLHLISNYREDKYLLSVVSFLEKSGII</sequence>
<evidence type="ECO:0000313" key="2">
    <source>
        <dbReference type="EMBL" id="CBZ40519.1"/>
    </source>
</evidence>
<protein>
    <submittedName>
        <fullName evidence="2">Glutamyl-tRNA(Gln) amidotransferase subunit A</fullName>
    </submittedName>
</protein>
<gene>
    <name evidence="2" type="primary">gatA</name>
    <name evidence="2" type="ORF">MSUIS_04260</name>
</gene>
<dbReference type="PANTHER" id="PTHR11895:SF151">
    <property type="entry name" value="GLUTAMYL-TRNA(GLN) AMIDOTRANSFERASE SUBUNIT A"/>
    <property type="match status" value="1"/>
</dbReference>
<dbReference type="InterPro" id="IPR036928">
    <property type="entry name" value="AS_sf"/>
</dbReference>
<dbReference type="GO" id="GO:0003824">
    <property type="term" value="F:catalytic activity"/>
    <property type="evidence" value="ECO:0007669"/>
    <property type="project" value="InterPro"/>
</dbReference>
<evidence type="ECO:0000313" key="3">
    <source>
        <dbReference type="Proteomes" id="UP000008645"/>
    </source>
</evidence>
<dbReference type="SUPFAM" id="SSF75304">
    <property type="entry name" value="Amidase signature (AS) enzymes"/>
    <property type="match status" value="1"/>
</dbReference>
<dbReference type="EMBL" id="FQ790233">
    <property type="protein sequence ID" value="CBZ40519.1"/>
    <property type="molecule type" value="Genomic_DNA"/>
</dbReference>
<accession>F0V1I8</accession>
<dbReference type="Gene3D" id="3.90.1300.10">
    <property type="entry name" value="Amidase signature (AS) domain"/>
    <property type="match status" value="1"/>
</dbReference>
<dbReference type="RefSeq" id="WP_013609122.1">
    <property type="nucleotide sequence ID" value="NC_015153.1"/>
</dbReference>
<proteinExistence type="predicted"/>
<dbReference type="Proteomes" id="UP000008645">
    <property type="component" value="Chromosome"/>
</dbReference>
<dbReference type="AlphaFoldDB" id="F0V1I8"/>
<dbReference type="HOGENOM" id="CLU_009600_7_6_14"/>
<dbReference type="KEGG" id="msk:MSUIS_04260"/>
<reference evidence="2 3" key="1">
    <citation type="journal article" date="2011" name="J. Bacteriol.">
        <title>Complete genome sequence of the hemotrophic Mycoplasma suis strain KI3806.</title>
        <authorList>
            <person name="Oehlerking J."/>
            <person name="Kube M."/>
            <person name="Felder K.M."/>
            <person name="Matter D."/>
            <person name="Wittenbrink M.M."/>
            <person name="Schwarzenbach S."/>
            <person name="Kramer M.M."/>
            <person name="Hoelzle K."/>
            <person name="Hoelzle L.E."/>
        </authorList>
    </citation>
    <scope>NUCLEOTIDE SEQUENCE [LARGE SCALE GENOMIC DNA]</scope>
    <source>
        <strain evidence="3">KI_3806</strain>
    </source>
</reference>
<name>F0V1I8_MYCS3</name>
<dbReference type="Pfam" id="PF01425">
    <property type="entry name" value="Amidase"/>
    <property type="match status" value="1"/>
</dbReference>
<dbReference type="InterPro" id="IPR000120">
    <property type="entry name" value="Amidase"/>
</dbReference>
<evidence type="ECO:0000259" key="1">
    <source>
        <dbReference type="Pfam" id="PF01425"/>
    </source>
</evidence>
<organism evidence="2 3">
    <name type="scientific">Mycoplasma suis (strain KI_3806)</name>
    <dbReference type="NCBI Taxonomy" id="708248"/>
    <lineage>
        <taxon>Bacteria</taxon>
        <taxon>Bacillati</taxon>
        <taxon>Mycoplasmatota</taxon>
        <taxon>Mollicutes</taxon>
        <taxon>Mycoplasmataceae</taxon>
        <taxon>Mycoplasma</taxon>
    </lineage>
</organism>
<dbReference type="InterPro" id="IPR023631">
    <property type="entry name" value="Amidase_dom"/>
</dbReference>